<dbReference type="PROSITE" id="PS50125">
    <property type="entry name" value="GUANYLATE_CYCLASE_2"/>
    <property type="match status" value="1"/>
</dbReference>
<dbReference type="GO" id="GO:0004016">
    <property type="term" value="F:adenylate cyclase activity"/>
    <property type="evidence" value="ECO:0007669"/>
    <property type="project" value="TreeGrafter"/>
</dbReference>
<name>A0A6P7X371_9AMPH</name>
<organism evidence="18 19">
    <name type="scientific">Microcaecilia unicolor</name>
    <dbReference type="NCBI Taxonomy" id="1415580"/>
    <lineage>
        <taxon>Eukaryota</taxon>
        <taxon>Metazoa</taxon>
        <taxon>Chordata</taxon>
        <taxon>Craniata</taxon>
        <taxon>Vertebrata</taxon>
        <taxon>Euteleostomi</taxon>
        <taxon>Amphibia</taxon>
        <taxon>Gymnophiona</taxon>
        <taxon>Siphonopidae</taxon>
        <taxon>Microcaecilia</taxon>
    </lineage>
</organism>
<evidence type="ECO:0000313" key="19">
    <source>
        <dbReference type="RefSeq" id="XP_030047831.1"/>
    </source>
</evidence>
<dbReference type="GO" id="GO:0007168">
    <property type="term" value="P:receptor guanylyl cyclase signaling pathway"/>
    <property type="evidence" value="ECO:0007669"/>
    <property type="project" value="TreeGrafter"/>
</dbReference>
<keyword evidence="7 14" id="KW-0472">Membrane</keyword>
<dbReference type="Pfam" id="PF00211">
    <property type="entry name" value="Guanylate_cyc"/>
    <property type="match status" value="1"/>
</dbReference>
<keyword evidence="4 15" id="KW-0732">Signal</keyword>
<feature type="domain" description="Protein kinase" evidence="16">
    <location>
        <begin position="278"/>
        <end position="575"/>
    </location>
</feature>
<dbReference type="InterPro" id="IPR011645">
    <property type="entry name" value="HNOB_dom_associated"/>
</dbReference>
<keyword evidence="18" id="KW-1185">Reference proteome</keyword>
<proteinExistence type="inferred from homology"/>
<dbReference type="InterPro" id="IPR029787">
    <property type="entry name" value="Nucleotide_cyclase"/>
</dbReference>
<dbReference type="InterPro" id="IPR000719">
    <property type="entry name" value="Prot_kinase_dom"/>
</dbReference>
<dbReference type="GO" id="GO:0004383">
    <property type="term" value="F:guanylate cyclase activity"/>
    <property type="evidence" value="ECO:0007669"/>
    <property type="project" value="UniProtKB-EC"/>
</dbReference>
<reference evidence="19" key="1">
    <citation type="submission" date="2025-08" db="UniProtKB">
        <authorList>
            <consortium name="RefSeq"/>
        </authorList>
    </citation>
    <scope>IDENTIFICATION</scope>
</reference>
<dbReference type="Pfam" id="PF07701">
    <property type="entry name" value="HNOBA"/>
    <property type="match status" value="1"/>
</dbReference>
<evidence type="ECO:0000256" key="7">
    <source>
        <dbReference type="ARBA" id="ARBA00023136"/>
    </source>
</evidence>
<dbReference type="PROSITE" id="PS50011">
    <property type="entry name" value="PROTEIN_KINASE_DOM"/>
    <property type="match status" value="1"/>
</dbReference>
<dbReference type="KEGG" id="muo:115461921"/>
<keyword evidence="5" id="KW-0547">Nucleotide-binding</keyword>
<accession>A0A6P7X371</accession>
<evidence type="ECO:0000256" key="8">
    <source>
        <dbReference type="ARBA" id="ARBA00023170"/>
    </source>
</evidence>
<dbReference type="Gene3D" id="3.30.70.1230">
    <property type="entry name" value="Nucleotide cyclase"/>
    <property type="match status" value="1"/>
</dbReference>
<dbReference type="GO" id="GO:0005524">
    <property type="term" value="F:ATP binding"/>
    <property type="evidence" value="ECO:0007669"/>
    <property type="project" value="InterPro"/>
</dbReference>
<dbReference type="PANTHER" id="PTHR11920">
    <property type="entry name" value="GUANYLYL CYCLASE"/>
    <property type="match status" value="1"/>
</dbReference>
<keyword evidence="9" id="KW-0325">Glycoprotein</keyword>
<comment type="subcellular location">
    <subcellularLocation>
        <location evidence="1">Photoreceptor outer segment membrane</location>
        <topology evidence="1">Single-pass type I membrane protein</topology>
    </subcellularLocation>
</comment>
<dbReference type="EC" id="4.6.1.2" evidence="2 13"/>
<dbReference type="Proteomes" id="UP000515156">
    <property type="component" value="Chromosome 2"/>
</dbReference>
<comment type="catalytic activity">
    <reaction evidence="13">
        <text>GTP = 3',5'-cyclic GMP + diphosphate</text>
        <dbReference type="Rhea" id="RHEA:13665"/>
        <dbReference type="ChEBI" id="CHEBI:33019"/>
        <dbReference type="ChEBI" id="CHEBI:37565"/>
        <dbReference type="ChEBI" id="CHEBI:57746"/>
        <dbReference type="EC" id="4.6.1.2"/>
    </reaction>
</comment>
<evidence type="ECO:0000256" key="10">
    <source>
        <dbReference type="ARBA" id="ARBA00023239"/>
    </source>
</evidence>
<evidence type="ECO:0000256" key="11">
    <source>
        <dbReference type="ARBA" id="ARBA00023293"/>
    </source>
</evidence>
<dbReference type="FunFam" id="1.10.510.10:FF:001214">
    <property type="entry name" value="Guanylate cyclase"/>
    <property type="match status" value="1"/>
</dbReference>
<dbReference type="Pfam" id="PF07714">
    <property type="entry name" value="PK_Tyr_Ser-Thr"/>
    <property type="match status" value="1"/>
</dbReference>
<dbReference type="SUPFAM" id="SSF55073">
    <property type="entry name" value="Nucleotide cyclase"/>
    <property type="match status" value="1"/>
</dbReference>
<feature type="chain" id="PRO_5027774172" description="Guanylate cyclase" evidence="15">
    <location>
        <begin position="28"/>
        <end position="863"/>
    </location>
</feature>
<dbReference type="RefSeq" id="XP_030047831.1">
    <property type="nucleotide sequence ID" value="XM_030191971.1"/>
</dbReference>
<dbReference type="GO" id="GO:0035556">
    <property type="term" value="P:intracellular signal transduction"/>
    <property type="evidence" value="ECO:0007669"/>
    <property type="project" value="InterPro"/>
</dbReference>
<evidence type="ECO:0000256" key="15">
    <source>
        <dbReference type="SAM" id="SignalP"/>
    </source>
</evidence>
<evidence type="ECO:0000259" key="16">
    <source>
        <dbReference type="PROSITE" id="PS50011"/>
    </source>
</evidence>
<feature type="transmembrane region" description="Helical" evidence="14">
    <location>
        <begin position="239"/>
        <end position="259"/>
    </location>
</feature>
<dbReference type="AlphaFoldDB" id="A0A6P7X371"/>
<dbReference type="InParanoid" id="A0A6P7X371"/>
<dbReference type="InterPro" id="IPR001054">
    <property type="entry name" value="A/G_cyclase"/>
</dbReference>
<evidence type="ECO:0000256" key="9">
    <source>
        <dbReference type="ARBA" id="ARBA00023180"/>
    </source>
</evidence>
<evidence type="ECO:0000256" key="3">
    <source>
        <dbReference type="ARBA" id="ARBA00022692"/>
    </source>
</evidence>
<dbReference type="SUPFAM" id="SSF56112">
    <property type="entry name" value="Protein kinase-like (PK-like)"/>
    <property type="match status" value="1"/>
</dbReference>
<keyword evidence="11 13" id="KW-0141">cGMP biosynthesis</keyword>
<evidence type="ECO:0000256" key="1">
    <source>
        <dbReference type="ARBA" id="ARBA00004451"/>
    </source>
</evidence>
<dbReference type="OrthoDB" id="302535at2759"/>
<comment type="similarity">
    <text evidence="12">Belongs to the adenylyl cyclase class-4/guanylyl cyclase family.</text>
</comment>
<dbReference type="SMART" id="SM00044">
    <property type="entry name" value="CYCc"/>
    <property type="match status" value="1"/>
</dbReference>
<evidence type="ECO:0000313" key="18">
    <source>
        <dbReference type="Proteomes" id="UP000515156"/>
    </source>
</evidence>
<evidence type="ECO:0000256" key="6">
    <source>
        <dbReference type="ARBA" id="ARBA00022989"/>
    </source>
</evidence>
<keyword evidence="10 12" id="KW-0456">Lyase</keyword>
<dbReference type="InterPro" id="IPR011009">
    <property type="entry name" value="Kinase-like_dom_sf"/>
</dbReference>
<dbReference type="CDD" id="cd07302">
    <property type="entry name" value="CHD"/>
    <property type="match status" value="1"/>
</dbReference>
<dbReference type="FunFam" id="3.30.70.1230:FF:000019">
    <property type="entry name" value="Guanylate cyclase"/>
    <property type="match status" value="1"/>
</dbReference>
<dbReference type="GeneID" id="115461921"/>
<keyword evidence="8" id="KW-0675">Receptor</keyword>
<dbReference type="InterPro" id="IPR018297">
    <property type="entry name" value="A/G_cyclase_CS"/>
</dbReference>
<feature type="domain" description="Guanylate cyclase" evidence="17">
    <location>
        <begin position="645"/>
        <end position="775"/>
    </location>
</feature>
<protein>
    <recommendedName>
        <fullName evidence="2 13">Guanylate cyclase</fullName>
        <ecNumber evidence="2 13">4.6.1.2</ecNumber>
    </recommendedName>
</protein>
<feature type="signal peptide" evidence="15">
    <location>
        <begin position="1"/>
        <end position="27"/>
    </location>
</feature>
<evidence type="ECO:0000256" key="5">
    <source>
        <dbReference type="ARBA" id="ARBA00022741"/>
    </source>
</evidence>
<evidence type="ECO:0000256" key="13">
    <source>
        <dbReference type="RuleBase" id="RU003431"/>
    </source>
</evidence>
<dbReference type="GO" id="GO:0004672">
    <property type="term" value="F:protein kinase activity"/>
    <property type="evidence" value="ECO:0007669"/>
    <property type="project" value="InterPro"/>
</dbReference>
<dbReference type="InterPro" id="IPR050401">
    <property type="entry name" value="Cyclic_nucleotide_synthase"/>
</dbReference>
<dbReference type="GO" id="GO:0001653">
    <property type="term" value="F:peptide receptor activity"/>
    <property type="evidence" value="ECO:0007669"/>
    <property type="project" value="TreeGrafter"/>
</dbReference>
<evidence type="ECO:0000256" key="4">
    <source>
        <dbReference type="ARBA" id="ARBA00022729"/>
    </source>
</evidence>
<gene>
    <name evidence="19" type="primary">LOC115461921</name>
</gene>
<sequence>MAASVTLVGVLYIICNLLVFLLTNTSAWHDLDNSDYDCWPLEKPDEFNMIDCGGLEMAWVHRPPEKSITGKPFDVTYTVVASDHFYRYAVQKGILSHSNAVAAKTFCEQHECPSNWKDANGENCCIHHANIHSCPLAFMGKGGICGPWIPDDGQIFTHTVSTAGKMTQVNWTAKVVLFHVGVTSLIAHIRVGTMQVALEAKTTVLPAIVCGNAVCEEDEGCATCPADCGNCPLTTDVRLGIAIPVSLVCAAFILTVVWFQYQKQKMFWDESWIIDYSQIKQDHVMQSAMGSSVSALHAASDSNASRITTFSSCTAVVNTSKKHFFTPTGIYDGRSVAIKKIKKKSFTLTKTIRKEVKQVRELDHPNLCKFIGACIEVPNMAILTEYCPKGSLNDVLLNEDVPLNWGFRFSFATDIAQGMAYLHQHKMYHTRLKSTNCVIDDRWVCKITDYGLESYRKEDSSELSNTYQQCLLEMYLPAEGPQGPSPEPSSAAADMCSYAIILLEIATRTDAVPKEETSSMEHSCCLPLPELIRGKSENSCPCPSEYVELIRRCRTQNPTQRPTFEQVKKLLHKMNPSKVSPVDMMMMLMEKYSKHLEVLVAERTQDLMLEKQKTDRLLYSMLPKQVADDLRQGKPSEAQSYTGATIFFSDIVGFTQLSSTSTPHEVVNFLNKLYTTFDEIIDHYDVYKVETIGDAYMVVSGVPKENGILHASEIASMALDLVAVCKTFRIPHRPNTQLKIRAGIHSGPVVAGVVGTKMPRYCLFGDTVNTASRMESTSEALKIQCSANTHELLEQIGNYRLVCRGNLQIKGKGDMVTYWLEGKHVKSVTKGSADTPAIIQNPGRDPFGLIPGVTSNKPLTTPA</sequence>
<keyword evidence="3 14" id="KW-0812">Transmembrane</keyword>
<evidence type="ECO:0000256" key="2">
    <source>
        <dbReference type="ARBA" id="ARBA00012202"/>
    </source>
</evidence>
<dbReference type="GO" id="GO:0005886">
    <property type="term" value="C:plasma membrane"/>
    <property type="evidence" value="ECO:0007669"/>
    <property type="project" value="TreeGrafter"/>
</dbReference>
<dbReference type="InterPro" id="IPR001245">
    <property type="entry name" value="Ser-Thr/Tyr_kinase_cat_dom"/>
</dbReference>
<dbReference type="Gene3D" id="1.10.510.10">
    <property type="entry name" value="Transferase(Phosphotransferase) domain 1"/>
    <property type="match status" value="1"/>
</dbReference>
<evidence type="ECO:0000256" key="12">
    <source>
        <dbReference type="RuleBase" id="RU000405"/>
    </source>
</evidence>
<dbReference type="PROSITE" id="PS00452">
    <property type="entry name" value="GUANYLATE_CYCLASE_1"/>
    <property type="match status" value="1"/>
</dbReference>
<evidence type="ECO:0000256" key="14">
    <source>
        <dbReference type="SAM" id="Phobius"/>
    </source>
</evidence>
<dbReference type="PANTHER" id="PTHR11920:SF458">
    <property type="entry name" value="GUANYLATE CYCLASE"/>
    <property type="match status" value="1"/>
</dbReference>
<keyword evidence="6 14" id="KW-1133">Transmembrane helix</keyword>
<evidence type="ECO:0000259" key="17">
    <source>
        <dbReference type="PROSITE" id="PS50125"/>
    </source>
</evidence>